<reference evidence="1 2" key="1">
    <citation type="submission" date="2019-04" db="EMBL/GenBank/DDBJ databases">
        <title>Microbes associate with the intestines of laboratory mice.</title>
        <authorList>
            <person name="Navarre W."/>
            <person name="Wong E."/>
            <person name="Huang K."/>
            <person name="Tropini C."/>
            <person name="Ng K."/>
            <person name="Yu B."/>
        </authorList>
    </citation>
    <scope>NUCLEOTIDE SEQUENCE [LARGE SCALE GENOMIC DNA]</scope>
    <source>
        <strain evidence="1 2">NM69_E16B</strain>
    </source>
</reference>
<keyword evidence="2" id="KW-1185">Reference proteome</keyword>
<dbReference type="SUPFAM" id="SSF53756">
    <property type="entry name" value="UDP-Glycosyltransferase/glycogen phosphorylase"/>
    <property type="match status" value="1"/>
</dbReference>
<proteinExistence type="predicted"/>
<organism evidence="1 2">
    <name type="scientific">Bacteroides muris</name>
    <name type="common">ex Afrizal et al. 2022</name>
    <dbReference type="NCBI Taxonomy" id="2516960"/>
    <lineage>
        <taxon>Bacteria</taxon>
        <taxon>Pseudomonadati</taxon>
        <taxon>Bacteroidota</taxon>
        <taxon>Bacteroidia</taxon>
        <taxon>Bacteroidales</taxon>
        <taxon>Bacteroidaceae</taxon>
        <taxon>Bacteroides</taxon>
    </lineage>
</organism>
<evidence type="ECO:0000313" key="1">
    <source>
        <dbReference type="EMBL" id="TGX99581.1"/>
    </source>
</evidence>
<dbReference type="Proteomes" id="UP000310532">
    <property type="component" value="Unassembled WGS sequence"/>
</dbReference>
<dbReference type="RefSeq" id="WP_136011323.1">
    <property type="nucleotide sequence ID" value="NZ_SRYZ01000064.1"/>
</dbReference>
<dbReference type="Gene3D" id="3.40.50.2000">
    <property type="entry name" value="Glycogen Phosphorylase B"/>
    <property type="match status" value="1"/>
</dbReference>
<evidence type="ECO:0000313" key="2">
    <source>
        <dbReference type="Proteomes" id="UP000310532"/>
    </source>
</evidence>
<gene>
    <name evidence="1" type="ORF">E5355_17405</name>
</gene>
<accession>A0A4S2AGG8</accession>
<name>A0A4S2AGG8_9BACE</name>
<sequence>MYSLLFDIRQETGRVRVTVRLACLISRKGNEVYYTDSSDSVFTSGLLGKGIGRVLYPDDLHWFVPDLTLLDLLLQERAALYRRHGIDYLFVTTQEEAQNGKLDAETLYLPPSPYTPLSKGAREADFIEKLEEIKERRAATVIIGILEKGNGCTDNAEQAYQAIRRHSADHPDHQFVVLTNQGKADEKLFALPDNIAVYRPQDLQALLPLCDLALVADDWNIQTECVFAHVPALVLPPREIRRMTPHKLSRRIMDMLGNRECLVEQQKTLCSLYEQENQRLDEVADRLIQYIDTKKQKR</sequence>
<dbReference type="EMBL" id="SRYZ01000064">
    <property type="protein sequence ID" value="TGX99581.1"/>
    <property type="molecule type" value="Genomic_DNA"/>
</dbReference>
<comment type="caution">
    <text evidence="1">The sequence shown here is derived from an EMBL/GenBank/DDBJ whole genome shotgun (WGS) entry which is preliminary data.</text>
</comment>
<dbReference type="AlphaFoldDB" id="A0A4S2AGG8"/>
<protein>
    <submittedName>
        <fullName evidence="1">Uncharacterized protein</fullName>
    </submittedName>
</protein>